<keyword evidence="2" id="KW-0326">Glycosidase</keyword>
<sequence>MNTRKICVVVTARPSYSRIKTALTAIQSHPDLELQLVIAGSALLDRYGNAVDFIEKDGFPIAAKVFMVLEGENPTTMAKTTGLGVMELTNVFYNLQPDAVITIADRFETIATSIAASYQNIPLVHIQGGEVTGSIDEKVRHANTKLADLHLVCTDDARERVIKLGEDPEKVINTGCPSIDLAKEIKLNGRLDFNPIEKYGGVGLPISWKDGYIVVMQHPVTTEYKQSKAHVLETLQAIKELDYPTFWFWPNVDAGSDGTSNGIRSFREMEKPQNIHFFKNMNPMDFLKLLKYSKALIGNSSAGLRECSYLGVPVVNIGNRQHRRSRAENVSDVGYNQQEILQATKNAIAREHLPSSDLYGKGDAGKRMADILAVVDLTYSKTIMY</sequence>
<protein>
    <submittedName>
        <fullName evidence="2">UDP-N-acetylglucosamine 2-epimerase (Hydrolyzing)</fullName>
        <ecNumber evidence="2">3.2.1.183</ecNumber>
    </submittedName>
</protein>
<accession>A0ABX1CZG7</accession>
<dbReference type="PANTHER" id="PTHR43174:SF3">
    <property type="entry name" value="UDP-N-ACETYLGLUCOSAMINE 2-EPIMERASE"/>
    <property type="match status" value="1"/>
</dbReference>
<dbReference type="InterPro" id="IPR029767">
    <property type="entry name" value="WecB-like"/>
</dbReference>
<name>A0ABX1CZG7_9FLAO</name>
<keyword evidence="3" id="KW-1185">Reference proteome</keyword>
<dbReference type="Proteomes" id="UP000703674">
    <property type="component" value="Unassembled WGS sequence"/>
</dbReference>
<dbReference type="CDD" id="cd03786">
    <property type="entry name" value="GTB_UDP-GlcNAc_2-Epimerase"/>
    <property type="match status" value="1"/>
</dbReference>
<comment type="caution">
    <text evidence="2">The sequence shown here is derived from an EMBL/GenBank/DDBJ whole genome shotgun (WGS) entry which is preliminary data.</text>
</comment>
<dbReference type="RefSeq" id="WP_168138773.1">
    <property type="nucleotide sequence ID" value="NZ_JAAVJR010000007.1"/>
</dbReference>
<dbReference type="SUPFAM" id="SSF53756">
    <property type="entry name" value="UDP-Glycosyltransferase/glycogen phosphorylase"/>
    <property type="match status" value="1"/>
</dbReference>
<evidence type="ECO:0000259" key="1">
    <source>
        <dbReference type="Pfam" id="PF02350"/>
    </source>
</evidence>
<dbReference type="Pfam" id="PF02350">
    <property type="entry name" value="Epimerase_2"/>
    <property type="match status" value="1"/>
</dbReference>
<dbReference type="InterPro" id="IPR003331">
    <property type="entry name" value="UDP_GlcNAc_Epimerase_2_dom"/>
</dbReference>
<evidence type="ECO:0000313" key="2">
    <source>
        <dbReference type="EMBL" id="NJW53665.1"/>
    </source>
</evidence>
<dbReference type="EMBL" id="JAAVJR010000007">
    <property type="protein sequence ID" value="NJW53665.1"/>
    <property type="molecule type" value="Genomic_DNA"/>
</dbReference>
<dbReference type="PANTHER" id="PTHR43174">
    <property type="entry name" value="UDP-N-ACETYLGLUCOSAMINE 2-EPIMERASE"/>
    <property type="match status" value="1"/>
</dbReference>
<evidence type="ECO:0000313" key="3">
    <source>
        <dbReference type="Proteomes" id="UP000703674"/>
    </source>
</evidence>
<proteinExistence type="predicted"/>
<dbReference type="Gene3D" id="3.40.50.2000">
    <property type="entry name" value="Glycogen Phosphorylase B"/>
    <property type="match status" value="2"/>
</dbReference>
<dbReference type="GO" id="GO:0016798">
    <property type="term" value="F:hydrolase activity, acting on glycosyl bonds"/>
    <property type="evidence" value="ECO:0007669"/>
    <property type="project" value="UniProtKB-KW"/>
</dbReference>
<dbReference type="InterPro" id="IPR020004">
    <property type="entry name" value="UDP-GlcNAc_Epase"/>
</dbReference>
<dbReference type="EC" id="3.2.1.183" evidence="2"/>
<keyword evidence="2" id="KW-0378">Hydrolase</keyword>
<organism evidence="2 3">
    <name type="scientific">Salinimicrobium oceani</name>
    <dbReference type="NCBI Taxonomy" id="2722702"/>
    <lineage>
        <taxon>Bacteria</taxon>
        <taxon>Pseudomonadati</taxon>
        <taxon>Bacteroidota</taxon>
        <taxon>Flavobacteriia</taxon>
        <taxon>Flavobacteriales</taxon>
        <taxon>Flavobacteriaceae</taxon>
        <taxon>Salinimicrobium</taxon>
    </lineage>
</organism>
<gene>
    <name evidence="2" type="primary">neuC</name>
    <name evidence="2" type="ORF">HC175_12120</name>
</gene>
<reference evidence="2 3" key="1">
    <citation type="submission" date="2020-03" db="EMBL/GenBank/DDBJ databases">
        <title>Salinimicrobium sp. nov, isolated from SCS.</title>
        <authorList>
            <person name="Cao W.R."/>
        </authorList>
    </citation>
    <scope>NUCLEOTIDE SEQUENCE [LARGE SCALE GENOMIC DNA]</scope>
    <source>
        <strain evidence="3">J15B91</strain>
    </source>
</reference>
<dbReference type="NCBIfam" id="TIGR03568">
    <property type="entry name" value="NeuC_NnaA"/>
    <property type="match status" value="1"/>
</dbReference>
<feature type="domain" description="UDP-N-acetylglucosamine 2-epimerase" evidence="1">
    <location>
        <begin position="25"/>
        <end position="372"/>
    </location>
</feature>